<evidence type="ECO:0000259" key="2">
    <source>
        <dbReference type="SMART" id="SM00148"/>
    </source>
</evidence>
<keyword evidence="4" id="KW-1185">Reference proteome</keyword>
<dbReference type="Proteomes" id="UP001219525">
    <property type="component" value="Unassembled WGS sequence"/>
</dbReference>
<dbReference type="InterPro" id="IPR000909">
    <property type="entry name" value="PLipase_C_PInositol-sp_X_dom"/>
</dbReference>
<dbReference type="EMBL" id="JARJCW010000032">
    <property type="protein sequence ID" value="KAJ7208854.1"/>
    <property type="molecule type" value="Genomic_DNA"/>
</dbReference>
<feature type="domain" description="Phosphatidylinositol-specific phospholipase C X" evidence="2">
    <location>
        <begin position="61"/>
        <end position="217"/>
    </location>
</feature>
<evidence type="ECO:0000313" key="3">
    <source>
        <dbReference type="EMBL" id="KAJ7208854.1"/>
    </source>
</evidence>
<dbReference type="GO" id="GO:0008081">
    <property type="term" value="F:phosphoric diester hydrolase activity"/>
    <property type="evidence" value="ECO:0007669"/>
    <property type="project" value="InterPro"/>
</dbReference>
<reference evidence="3" key="1">
    <citation type="submission" date="2023-03" db="EMBL/GenBank/DDBJ databases">
        <title>Massive genome expansion in bonnet fungi (Mycena s.s.) driven by repeated elements and novel gene families across ecological guilds.</title>
        <authorList>
            <consortium name="Lawrence Berkeley National Laboratory"/>
            <person name="Harder C.B."/>
            <person name="Miyauchi S."/>
            <person name="Viragh M."/>
            <person name="Kuo A."/>
            <person name="Thoen E."/>
            <person name="Andreopoulos B."/>
            <person name="Lu D."/>
            <person name="Skrede I."/>
            <person name="Drula E."/>
            <person name="Henrissat B."/>
            <person name="Morin E."/>
            <person name="Kohler A."/>
            <person name="Barry K."/>
            <person name="LaButti K."/>
            <person name="Morin E."/>
            <person name="Salamov A."/>
            <person name="Lipzen A."/>
            <person name="Mereny Z."/>
            <person name="Hegedus B."/>
            <person name="Baldrian P."/>
            <person name="Stursova M."/>
            <person name="Weitz H."/>
            <person name="Taylor A."/>
            <person name="Grigoriev I.V."/>
            <person name="Nagy L.G."/>
            <person name="Martin F."/>
            <person name="Kauserud H."/>
        </authorList>
    </citation>
    <scope>NUCLEOTIDE SEQUENCE</scope>
    <source>
        <strain evidence="3">9144</strain>
    </source>
</reference>
<dbReference type="CDD" id="cd08586">
    <property type="entry name" value="PI-PLCc_BcPLC_like"/>
    <property type="match status" value="1"/>
</dbReference>
<accession>A0AAD6VJJ5</accession>
<feature type="signal peptide" evidence="1">
    <location>
        <begin position="1"/>
        <end position="21"/>
    </location>
</feature>
<dbReference type="PROSITE" id="PS50007">
    <property type="entry name" value="PIPLC_X_DOMAIN"/>
    <property type="match status" value="1"/>
</dbReference>
<dbReference type="PANTHER" id="PTHR13593:SF113">
    <property type="entry name" value="SI:DKEY-266F7.9"/>
    <property type="match status" value="1"/>
</dbReference>
<dbReference type="SMART" id="SM00148">
    <property type="entry name" value="PLCXc"/>
    <property type="match status" value="1"/>
</dbReference>
<dbReference type="PANTHER" id="PTHR13593">
    <property type="match status" value="1"/>
</dbReference>
<dbReference type="SUPFAM" id="SSF51695">
    <property type="entry name" value="PLC-like phosphodiesterases"/>
    <property type="match status" value="1"/>
</dbReference>
<dbReference type="InterPro" id="IPR051057">
    <property type="entry name" value="PI-PLC_domain"/>
</dbReference>
<dbReference type="GO" id="GO:0006629">
    <property type="term" value="P:lipid metabolic process"/>
    <property type="evidence" value="ECO:0007669"/>
    <property type="project" value="InterPro"/>
</dbReference>
<evidence type="ECO:0000313" key="4">
    <source>
        <dbReference type="Proteomes" id="UP001219525"/>
    </source>
</evidence>
<keyword evidence="1" id="KW-0732">Signal</keyword>
<gene>
    <name evidence="3" type="ORF">GGX14DRAFT_395472</name>
</gene>
<organism evidence="3 4">
    <name type="scientific">Mycena pura</name>
    <dbReference type="NCBI Taxonomy" id="153505"/>
    <lineage>
        <taxon>Eukaryota</taxon>
        <taxon>Fungi</taxon>
        <taxon>Dikarya</taxon>
        <taxon>Basidiomycota</taxon>
        <taxon>Agaricomycotina</taxon>
        <taxon>Agaricomycetes</taxon>
        <taxon>Agaricomycetidae</taxon>
        <taxon>Agaricales</taxon>
        <taxon>Marasmiineae</taxon>
        <taxon>Mycenaceae</taxon>
        <taxon>Mycena</taxon>
    </lineage>
</organism>
<dbReference type="Pfam" id="PF00388">
    <property type="entry name" value="PI-PLC-X"/>
    <property type="match status" value="1"/>
</dbReference>
<dbReference type="AlphaFoldDB" id="A0AAD6VJJ5"/>
<dbReference type="Gene3D" id="3.20.20.190">
    <property type="entry name" value="Phosphatidylinositol (PI) phosphodiesterase"/>
    <property type="match status" value="1"/>
</dbReference>
<sequence>MRISTLSLRLSLALLGSTVLAEPIPQQPLQTTANDADPSYRTLSTASNPNWMGAIPDATSLAALSIPGTHESLAIFGGDIAECHENFGASANTLTAQLNAGIRVFDIRLRIETGNTFVVHHGAIYQNANFDDVLAKLGTFLAAHPTEALLLRVKQECTGQFGSCTDVSGQLPFTNIFDLYAAKPAANFFWDASIDRNSAAEVPTLGAVRGKAVLMVINGPHGGRTDAYGLAQFAGWNDGDSTYVQDNYDVPDIGAIATKRDQVRRFLDALNVGDESALYVNFCSGASLLAFPYQVAAGTLGVQGVNPFLLTYLNQGTDVHAPVHRTGITMMDFPGGGLIDKILSFNN</sequence>
<dbReference type="InterPro" id="IPR017946">
    <property type="entry name" value="PLC-like_Pdiesterase_TIM-brl"/>
</dbReference>
<feature type="chain" id="PRO_5042029333" evidence="1">
    <location>
        <begin position="22"/>
        <end position="347"/>
    </location>
</feature>
<name>A0AAD6VJJ5_9AGAR</name>
<evidence type="ECO:0000256" key="1">
    <source>
        <dbReference type="SAM" id="SignalP"/>
    </source>
</evidence>
<protein>
    <submittedName>
        <fullName evidence="3">1-phosphatidylinositol phosphodiesterase</fullName>
    </submittedName>
</protein>
<proteinExistence type="predicted"/>
<comment type="caution">
    <text evidence="3">The sequence shown here is derived from an EMBL/GenBank/DDBJ whole genome shotgun (WGS) entry which is preliminary data.</text>
</comment>